<dbReference type="KEGG" id="zal:AZF00_03815"/>
<accession>A0A127MAM7</accession>
<organism evidence="8 9">
    <name type="scientific">Zhongshania aliphaticivorans</name>
    <dbReference type="NCBI Taxonomy" id="1470434"/>
    <lineage>
        <taxon>Bacteria</taxon>
        <taxon>Pseudomonadati</taxon>
        <taxon>Pseudomonadota</taxon>
        <taxon>Gammaproteobacteria</taxon>
        <taxon>Cellvibrionales</taxon>
        <taxon>Spongiibacteraceae</taxon>
        <taxon>Zhongshania</taxon>
    </lineage>
</organism>
<evidence type="ECO:0000256" key="5">
    <source>
        <dbReference type="ARBA" id="ARBA00023014"/>
    </source>
</evidence>
<evidence type="ECO:0000256" key="6">
    <source>
        <dbReference type="ARBA" id="ARBA00034078"/>
    </source>
</evidence>
<comment type="similarity">
    <text evidence="1">Belongs to the adrenodoxin/putidaredoxin family.</text>
</comment>
<evidence type="ECO:0000256" key="3">
    <source>
        <dbReference type="ARBA" id="ARBA00022723"/>
    </source>
</evidence>
<dbReference type="Proteomes" id="UP000074119">
    <property type="component" value="Chromosome"/>
</dbReference>
<dbReference type="RefSeq" id="WP_008246032.1">
    <property type="nucleotide sequence ID" value="NZ_CP014544.1"/>
</dbReference>
<dbReference type="InterPro" id="IPR001041">
    <property type="entry name" value="2Fe-2S_ferredoxin-type"/>
</dbReference>
<dbReference type="Pfam" id="PF00111">
    <property type="entry name" value="Fer2"/>
    <property type="match status" value="1"/>
</dbReference>
<dbReference type="AlphaFoldDB" id="A0A127MAM7"/>
<name>A0A127MAM7_9GAMM</name>
<dbReference type="GO" id="GO:0046872">
    <property type="term" value="F:metal ion binding"/>
    <property type="evidence" value="ECO:0007669"/>
    <property type="project" value="UniProtKB-KW"/>
</dbReference>
<dbReference type="InterPro" id="IPR012675">
    <property type="entry name" value="Beta-grasp_dom_sf"/>
</dbReference>
<dbReference type="CDD" id="cd00207">
    <property type="entry name" value="fer2"/>
    <property type="match status" value="1"/>
</dbReference>
<dbReference type="PANTHER" id="PTHR23426:SF65">
    <property type="entry name" value="FERREDOXIN-2, MITOCHONDRIAL"/>
    <property type="match status" value="1"/>
</dbReference>
<evidence type="ECO:0000256" key="4">
    <source>
        <dbReference type="ARBA" id="ARBA00023004"/>
    </source>
</evidence>
<dbReference type="SUPFAM" id="SSF54292">
    <property type="entry name" value="2Fe-2S ferredoxin-like"/>
    <property type="match status" value="1"/>
</dbReference>
<evidence type="ECO:0000313" key="8">
    <source>
        <dbReference type="EMBL" id="AMO70266.1"/>
    </source>
</evidence>
<dbReference type="PANTHER" id="PTHR23426">
    <property type="entry name" value="FERREDOXIN/ADRENODOXIN"/>
    <property type="match status" value="1"/>
</dbReference>
<dbReference type="GO" id="GO:0140647">
    <property type="term" value="P:P450-containing electron transport chain"/>
    <property type="evidence" value="ECO:0007669"/>
    <property type="project" value="InterPro"/>
</dbReference>
<dbReference type="InterPro" id="IPR036010">
    <property type="entry name" value="2Fe-2S_ferredoxin-like_sf"/>
</dbReference>
<sequence>MPKLIFITSDKQEYAVEAQSGVSAMEAALDNLVPGIDGDCGGVAACGTCHVYVDQTWLAKTGGAQEGIEQDMLSLTDNAGASSRLSCQILMSDELDGLVLTMPESQH</sequence>
<keyword evidence="4" id="KW-0408">Iron</keyword>
<evidence type="ECO:0000256" key="1">
    <source>
        <dbReference type="ARBA" id="ARBA00010914"/>
    </source>
</evidence>
<feature type="domain" description="2Fe-2S ferredoxin-type" evidence="7">
    <location>
        <begin position="2"/>
        <end position="106"/>
    </location>
</feature>
<evidence type="ECO:0000313" key="9">
    <source>
        <dbReference type="Proteomes" id="UP000074119"/>
    </source>
</evidence>
<dbReference type="PROSITE" id="PS51085">
    <property type="entry name" value="2FE2S_FER_2"/>
    <property type="match status" value="1"/>
</dbReference>
<keyword evidence="2" id="KW-0001">2Fe-2S</keyword>
<dbReference type="GO" id="GO:0051537">
    <property type="term" value="F:2 iron, 2 sulfur cluster binding"/>
    <property type="evidence" value="ECO:0007669"/>
    <property type="project" value="UniProtKB-KW"/>
</dbReference>
<dbReference type="GO" id="GO:0009055">
    <property type="term" value="F:electron transfer activity"/>
    <property type="evidence" value="ECO:0007669"/>
    <property type="project" value="TreeGrafter"/>
</dbReference>
<dbReference type="GO" id="GO:0005829">
    <property type="term" value="C:cytosol"/>
    <property type="evidence" value="ECO:0007669"/>
    <property type="project" value="TreeGrafter"/>
</dbReference>
<protein>
    <submittedName>
        <fullName evidence="8">2Fe-2S ferredoxin</fullName>
    </submittedName>
</protein>
<dbReference type="Gene3D" id="3.10.20.30">
    <property type="match status" value="1"/>
</dbReference>
<keyword evidence="3" id="KW-0479">Metal-binding</keyword>
<keyword evidence="5" id="KW-0411">Iron-sulfur</keyword>
<dbReference type="InterPro" id="IPR001055">
    <property type="entry name" value="Adrenodoxin-like"/>
</dbReference>
<reference evidence="8 9" key="1">
    <citation type="submission" date="2015-12" db="EMBL/GenBank/DDBJ databases">
        <authorList>
            <person name="Shamseldin A."/>
            <person name="Moawad H."/>
            <person name="Abd El-Rahim W.M."/>
            <person name="Sadowsky M.J."/>
        </authorList>
    </citation>
    <scope>NUCLEOTIDE SEQUENCE [LARGE SCALE GENOMIC DNA]</scope>
    <source>
        <strain evidence="8 9">SM2</strain>
    </source>
</reference>
<proteinExistence type="inferred from homology"/>
<gene>
    <name evidence="8" type="ORF">AZF00_03815</name>
</gene>
<comment type="cofactor">
    <cofactor evidence="6">
        <name>[2Fe-2S] cluster</name>
        <dbReference type="ChEBI" id="CHEBI:190135"/>
    </cofactor>
</comment>
<evidence type="ECO:0000259" key="7">
    <source>
        <dbReference type="PROSITE" id="PS51085"/>
    </source>
</evidence>
<dbReference type="STRING" id="1470434.AZF00_03815"/>
<dbReference type="EMBL" id="CP014544">
    <property type="protein sequence ID" value="AMO70266.1"/>
    <property type="molecule type" value="Genomic_DNA"/>
</dbReference>
<evidence type="ECO:0000256" key="2">
    <source>
        <dbReference type="ARBA" id="ARBA00022714"/>
    </source>
</evidence>